<reference evidence="3" key="1">
    <citation type="submission" date="2017-04" db="EMBL/GenBank/DDBJ databases">
        <authorList>
            <person name="Varghese N."/>
            <person name="Submissions S."/>
        </authorList>
    </citation>
    <scope>NUCLEOTIDE SEQUENCE [LARGE SCALE GENOMIC DNA]</scope>
    <source>
        <strain evidence="3">Ballard 720</strain>
    </source>
</reference>
<dbReference type="InterPro" id="IPR002575">
    <property type="entry name" value="Aminoglycoside_PTrfase"/>
</dbReference>
<dbReference type="STRING" id="28094.SAMN06295900_118127"/>
<dbReference type="RefSeq" id="WP_085230148.1">
    <property type="nucleotide sequence ID" value="NZ_BSQD01000016.1"/>
</dbReference>
<dbReference type="OrthoDB" id="3806873at2"/>
<dbReference type="InterPro" id="IPR052898">
    <property type="entry name" value="ACAD10-like"/>
</dbReference>
<gene>
    <name evidence="2" type="ORF">SAMN06295900_118127</name>
</gene>
<dbReference type="CDD" id="cd05154">
    <property type="entry name" value="ACAD10_11_N-like"/>
    <property type="match status" value="1"/>
</dbReference>
<accession>A0A1X7GVI0</accession>
<dbReference type="InterPro" id="IPR041726">
    <property type="entry name" value="ACAD10_11_N"/>
</dbReference>
<dbReference type="Gene3D" id="3.30.200.20">
    <property type="entry name" value="Phosphorylase Kinase, domain 1"/>
    <property type="match status" value="1"/>
</dbReference>
<dbReference type="PANTHER" id="PTHR47829">
    <property type="entry name" value="HYDROLASE, PUTATIVE (AFU_ORTHOLOGUE AFUA_1G12880)-RELATED"/>
    <property type="match status" value="1"/>
</dbReference>
<protein>
    <submittedName>
        <fullName evidence="2">Predicted kinase, aminoglycoside phosphotransferase (APT) family</fullName>
    </submittedName>
</protein>
<dbReference type="GO" id="GO:0016301">
    <property type="term" value="F:kinase activity"/>
    <property type="evidence" value="ECO:0007669"/>
    <property type="project" value="UniProtKB-KW"/>
</dbReference>
<dbReference type="SUPFAM" id="SSF56112">
    <property type="entry name" value="Protein kinase-like (PK-like)"/>
    <property type="match status" value="1"/>
</dbReference>
<dbReference type="EMBL" id="FXAH01000018">
    <property type="protein sequence ID" value="SMF75369.1"/>
    <property type="molecule type" value="Genomic_DNA"/>
</dbReference>
<evidence type="ECO:0000259" key="1">
    <source>
        <dbReference type="Pfam" id="PF01636"/>
    </source>
</evidence>
<feature type="domain" description="Aminoglycoside phosphotransferase" evidence="1">
    <location>
        <begin position="56"/>
        <end position="282"/>
    </location>
</feature>
<evidence type="ECO:0000313" key="3">
    <source>
        <dbReference type="Proteomes" id="UP000192911"/>
    </source>
</evidence>
<dbReference type="InterPro" id="IPR011009">
    <property type="entry name" value="Kinase-like_dom_sf"/>
</dbReference>
<keyword evidence="2" id="KW-0418">Kinase</keyword>
<sequence length="373" mass="41237">MATEASATPSQGTQHTQDYTAFAGTRAVSEQQRFDVDKLAAWLGSHIDGFVGPLAVEQFAGGQSNPTFKLVTPARCYVMRAKPGPAAKLLPSAHAIEREYRVMRALAGSDVPVARMLALCEDESIVGRAFYVMEYVEGRVLWDPSLPGMTREERAAIYDETNRVIAALHMIDVEAAGLADYGKPGNYLSRQIARWSKQYEASETEPIEAMRELMAWLPAHIPGESSDGARVAVVHGDYRLDNLIFHPSEPRVLAVLDWELSTLGDPIVDFAYHVMAWHTDPQQFRGIGGLDLPGLGIPDEHHYIARYCGRTGFVIPGDWNFYLAFNMFRIAAILQGIMKRVTVGTAASAQAADAGRRARPMAELAWRYAQKVR</sequence>
<dbReference type="Pfam" id="PF01636">
    <property type="entry name" value="APH"/>
    <property type="match status" value="1"/>
</dbReference>
<proteinExistence type="predicted"/>
<evidence type="ECO:0000313" key="2">
    <source>
        <dbReference type="EMBL" id="SMF75369.1"/>
    </source>
</evidence>
<organism evidence="2 3">
    <name type="scientific">Trinickia caryophylli</name>
    <name type="common">Paraburkholderia caryophylli</name>
    <dbReference type="NCBI Taxonomy" id="28094"/>
    <lineage>
        <taxon>Bacteria</taxon>
        <taxon>Pseudomonadati</taxon>
        <taxon>Pseudomonadota</taxon>
        <taxon>Betaproteobacteria</taxon>
        <taxon>Burkholderiales</taxon>
        <taxon>Burkholderiaceae</taxon>
        <taxon>Trinickia</taxon>
    </lineage>
</organism>
<dbReference type="PANTHER" id="PTHR47829:SF3">
    <property type="entry name" value="AMINOGLYCOSIDE PHOSPHOTRANSFERASE DOMAIN-CONTAINING PROTEIN"/>
    <property type="match status" value="1"/>
</dbReference>
<keyword evidence="3" id="KW-1185">Reference proteome</keyword>
<keyword evidence="2" id="KW-0808">Transferase</keyword>
<dbReference type="GeneID" id="95551224"/>
<dbReference type="Gene3D" id="3.90.1200.10">
    <property type="match status" value="1"/>
</dbReference>
<dbReference type="Proteomes" id="UP000192911">
    <property type="component" value="Unassembled WGS sequence"/>
</dbReference>
<dbReference type="AlphaFoldDB" id="A0A1X7GVI0"/>
<name>A0A1X7GVI0_TRICW</name>